<dbReference type="Gene3D" id="2.40.30.170">
    <property type="match status" value="1"/>
</dbReference>
<comment type="caution">
    <text evidence="8">The sequence shown here is derived from an EMBL/GenBank/DDBJ whole genome shotgun (WGS) entry which is preliminary data.</text>
</comment>
<dbReference type="GO" id="GO:0005886">
    <property type="term" value="C:plasma membrane"/>
    <property type="evidence" value="ECO:0007669"/>
    <property type="project" value="UniProtKB-SubCell"/>
</dbReference>
<dbReference type="Gene3D" id="2.40.420.20">
    <property type="match status" value="1"/>
</dbReference>
<feature type="region of interest" description="Disordered" evidence="3">
    <location>
        <begin position="355"/>
        <end position="397"/>
    </location>
</feature>
<dbReference type="Pfam" id="PF25967">
    <property type="entry name" value="RND-MFP_C"/>
    <property type="match status" value="1"/>
</dbReference>
<dbReference type="Pfam" id="PF25944">
    <property type="entry name" value="Beta-barrel_RND"/>
    <property type="match status" value="1"/>
</dbReference>
<dbReference type="InterPro" id="IPR058627">
    <property type="entry name" value="MdtA-like_C"/>
</dbReference>
<comment type="similarity">
    <text evidence="2">Belongs to the membrane fusion protein (MFP) (TC 8.A.1) family.</text>
</comment>
<accession>G6EE36</accession>
<evidence type="ECO:0000313" key="9">
    <source>
        <dbReference type="Proteomes" id="UP000004030"/>
    </source>
</evidence>
<dbReference type="PATRIC" id="fig|1088721.3.peg.2577"/>
<evidence type="ECO:0000259" key="7">
    <source>
        <dbReference type="Pfam" id="PF25967"/>
    </source>
</evidence>
<reference evidence="8 9" key="1">
    <citation type="journal article" date="2012" name="J. Bacteriol.">
        <title>Genome sequence of benzo(a)pyrene-degrading bacterium Novosphingobium pentaromativorans US6-1.</title>
        <authorList>
            <person name="Luo Y.R."/>
            <person name="Kang S.G."/>
            <person name="Kim S.J."/>
            <person name="Kim M.R."/>
            <person name="Li N."/>
            <person name="Lee J.H."/>
            <person name="Kwon K.K."/>
        </authorList>
    </citation>
    <scope>NUCLEOTIDE SEQUENCE [LARGE SCALE GENOMIC DNA]</scope>
    <source>
        <strain evidence="8 9">US6-1</strain>
    </source>
</reference>
<gene>
    <name evidence="8" type="ORF">NSU_2607</name>
</gene>
<protein>
    <submittedName>
        <fullName evidence="8">Membrane fusion protein</fullName>
    </submittedName>
</protein>
<dbReference type="STRING" id="1088721.JI59_07035"/>
<comment type="subcellular location">
    <subcellularLocation>
        <location evidence="1">Cell envelope</location>
    </subcellularLocation>
</comment>
<dbReference type="Pfam" id="PF25876">
    <property type="entry name" value="HH_MFP_RND"/>
    <property type="match status" value="1"/>
</dbReference>
<dbReference type="eggNOG" id="COG0845">
    <property type="taxonomic scope" value="Bacteria"/>
</dbReference>
<dbReference type="GO" id="GO:0046677">
    <property type="term" value="P:response to antibiotic"/>
    <property type="evidence" value="ECO:0007669"/>
    <property type="project" value="TreeGrafter"/>
</dbReference>
<dbReference type="InterPro" id="IPR058625">
    <property type="entry name" value="MdtA-like_BSH"/>
</dbReference>
<feature type="domain" description="Multidrug resistance protein MdtA-like beta-barrel" evidence="6">
    <location>
        <begin position="196"/>
        <end position="284"/>
    </location>
</feature>
<dbReference type="FunFam" id="2.40.420.20:FF:000001">
    <property type="entry name" value="Efflux RND transporter periplasmic adaptor subunit"/>
    <property type="match status" value="1"/>
</dbReference>
<evidence type="ECO:0000259" key="5">
    <source>
        <dbReference type="Pfam" id="PF25917"/>
    </source>
</evidence>
<sequence length="397" mass="42091">MVLALALLAGCSAAEQPKPQPPKVGVVKITEQSVELTTDLPGRVQAVETSEVRPQINGVIRQRLFAEGSFVKAGQVLYEIEDAPYRAALGTAQGNLANAQATVRATQLQADRYRELVDINAVSKQEFDNAVASAQQAKANVAAQKSAVDSARVNLGFTHIRAPISGRIGRSFYTRGALVQTGQSDPLATIMRTDSVYVDVTQTAAQILDLKDALANGGLSRENRESARVKLILPNGKTYPIEGRLEFAEVAVDPDTGSVTIRATFPNPDGLLQPGMFVRAQLVEGIKQNAILAPQQGISRDPRGRATALVVTNDNKVEMRQVEAVRPIGDKWLISDGLKPGDRLIVEGLTGIQPGATVTPGVPQQVTASKASPVKTASATPSPARSTPASSAPAEKR</sequence>
<name>G6EE36_9SPHN</name>
<feature type="domain" description="Multidrug resistance protein MdtA-like barrel-sandwich hybrid" evidence="5">
    <location>
        <begin position="49"/>
        <end position="190"/>
    </location>
</feature>
<feature type="compositionally biased region" description="Low complexity" evidence="3">
    <location>
        <begin position="376"/>
        <end position="397"/>
    </location>
</feature>
<feature type="domain" description="Multidrug resistance protein MdtA-like C-terminal permuted SH3" evidence="7">
    <location>
        <begin position="289"/>
        <end position="349"/>
    </location>
</feature>
<dbReference type="SUPFAM" id="SSF111369">
    <property type="entry name" value="HlyD-like secretion proteins"/>
    <property type="match status" value="1"/>
</dbReference>
<dbReference type="InterPro" id="IPR006143">
    <property type="entry name" value="RND_pump_MFP"/>
</dbReference>
<feature type="domain" description="Multidrug resistance protein MdtA-like alpha-helical hairpin" evidence="4">
    <location>
        <begin position="90"/>
        <end position="158"/>
    </location>
</feature>
<organism evidence="8 9">
    <name type="scientific">Novosphingobium pentaromativorans US6-1</name>
    <dbReference type="NCBI Taxonomy" id="1088721"/>
    <lineage>
        <taxon>Bacteria</taxon>
        <taxon>Pseudomonadati</taxon>
        <taxon>Pseudomonadota</taxon>
        <taxon>Alphaproteobacteria</taxon>
        <taxon>Sphingomonadales</taxon>
        <taxon>Sphingomonadaceae</taxon>
        <taxon>Novosphingobium</taxon>
    </lineage>
</organism>
<evidence type="ECO:0000259" key="6">
    <source>
        <dbReference type="Pfam" id="PF25944"/>
    </source>
</evidence>
<evidence type="ECO:0000256" key="3">
    <source>
        <dbReference type="SAM" id="MobiDB-lite"/>
    </source>
</evidence>
<dbReference type="AlphaFoldDB" id="G6EE36"/>
<dbReference type="PANTHER" id="PTHR30158">
    <property type="entry name" value="ACRA/E-RELATED COMPONENT OF DRUG EFFLUX TRANSPORTER"/>
    <property type="match status" value="1"/>
</dbReference>
<dbReference type="NCBIfam" id="TIGR01730">
    <property type="entry name" value="RND_mfp"/>
    <property type="match status" value="1"/>
</dbReference>
<dbReference type="PANTHER" id="PTHR30158:SF3">
    <property type="entry name" value="MULTIDRUG EFFLUX PUMP SUBUNIT ACRA-RELATED"/>
    <property type="match status" value="1"/>
</dbReference>
<dbReference type="InterPro" id="IPR058624">
    <property type="entry name" value="MdtA-like_HH"/>
</dbReference>
<proteinExistence type="inferred from homology"/>
<evidence type="ECO:0000256" key="1">
    <source>
        <dbReference type="ARBA" id="ARBA00004196"/>
    </source>
</evidence>
<evidence type="ECO:0000313" key="8">
    <source>
        <dbReference type="EMBL" id="EHJ60477.1"/>
    </source>
</evidence>
<dbReference type="GO" id="GO:0022857">
    <property type="term" value="F:transmembrane transporter activity"/>
    <property type="evidence" value="ECO:0007669"/>
    <property type="project" value="InterPro"/>
</dbReference>
<dbReference type="EMBL" id="AGFM01000038">
    <property type="protein sequence ID" value="EHJ60477.1"/>
    <property type="molecule type" value="Genomic_DNA"/>
</dbReference>
<evidence type="ECO:0000256" key="2">
    <source>
        <dbReference type="ARBA" id="ARBA00009477"/>
    </source>
</evidence>
<dbReference type="Gene3D" id="2.40.50.100">
    <property type="match status" value="1"/>
</dbReference>
<dbReference type="InterPro" id="IPR058626">
    <property type="entry name" value="MdtA-like_b-barrel"/>
</dbReference>
<dbReference type="Pfam" id="PF25917">
    <property type="entry name" value="BSH_RND"/>
    <property type="match status" value="1"/>
</dbReference>
<dbReference type="Proteomes" id="UP000004030">
    <property type="component" value="Unassembled WGS sequence"/>
</dbReference>
<evidence type="ECO:0000259" key="4">
    <source>
        <dbReference type="Pfam" id="PF25876"/>
    </source>
</evidence>
<dbReference type="Gene3D" id="1.10.287.470">
    <property type="entry name" value="Helix hairpin bin"/>
    <property type="match status" value="1"/>
</dbReference>
<keyword evidence="9" id="KW-1185">Reference proteome</keyword>